<organism evidence="1">
    <name type="scientific">marine sediment metagenome</name>
    <dbReference type="NCBI Taxonomy" id="412755"/>
    <lineage>
        <taxon>unclassified sequences</taxon>
        <taxon>metagenomes</taxon>
        <taxon>ecological metagenomes</taxon>
    </lineage>
</organism>
<sequence>MNKEDRKHLQFLHDRIVYVYGESENVDFLIKMREILKPKEDERT</sequence>
<evidence type="ECO:0000313" key="1">
    <source>
        <dbReference type="EMBL" id="GAH44218.1"/>
    </source>
</evidence>
<gene>
    <name evidence="1" type="ORF">S03H2_14468</name>
</gene>
<comment type="caution">
    <text evidence="1">The sequence shown here is derived from an EMBL/GenBank/DDBJ whole genome shotgun (WGS) entry which is preliminary data.</text>
</comment>
<protein>
    <submittedName>
        <fullName evidence="1">Uncharacterized protein</fullName>
    </submittedName>
</protein>
<dbReference type="AlphaFoldDB" id="X1HFX9"/>
<accession>X1HFX9</accession>
<dbReference type="EMBL" id="BARU01007342">
    <property type="protein sequence ID" value="GAH44218.1"/>
    <property type="molecule type" value="Genomic_DNA"/>
</dbReference>
<proteinExistence type="predicted"/>
<name>X1HFX9_9ZZZZ</name>
<reference evidence="1" key="1">
    <citation type="journal article" date="2014" name="Front. Microbiol.">
        <title>High frequency of phylogenetically diverse reductive dehalogenase-homologous genes in deep subseafloor sedimentary metagenomes.</title>
        <authorList>
            <person name="Kawai M."/>
            <person name="Futagami T."/>
            <person name="Toyoda A."/>
            <person name="Takaki Y."/>
            <person name="Nishi S."/>
            <person name="Hori S."/>
            <person name="Arai W."/>
            <person name="Tsubouchi T."/>
            <person name="Morono Y."/>
            <person name="Uchiyama I."/>
            <person name="Ito T."/>
            <person name="Fujiyama A."/>
            <person name="Inagaki F."/>
            <person name="Takami H."/>
        </authorList>
    </citation>
    <scope>NUCLEOTIDE SEQUENCE</scope>
    <source>
        <strain evidence="1">Expedition CK06-06</strain>
    </source>
</reference>